<organism evidence="8 9">
    <name type="scientific">Methermicoccus shengliensis</name>
    <dbReference type="NCBI Taxonomy" id="660064"/>
    <lineage>
        <taxon>Archaea</taxon>
        <taxon>Methanobacteriati</taxon>
        <taxon>Methanobacteriota</taxon>
        <taxon>Stenosarchaea group</taxon>
        <taxon>Methanomicrobia</taxon>
        <taxon>Methanosarcinales</taxon>
        <taxon>Methermicoccaceae</taxon>
        <taxon>Methermicoccus</taxon>
    </lineage>
</organism>
<evidence type="ECO:0000256" key="3">
    <source>
        <dbReference type="ARBA" id="ARBA00022552"/>
    </source>
</evidence>
<comment type="similarity">
    <text evidence="1">Belongs to the methyltransferase superfamily. Fibrillarin family.</text>
</comment>
<keyword evidence="7" id="KW-0694">RNA-binding</keyword>
<dbReference type="GO" id="GO:1990259">
    <property type="term" value="F:histone H2AQ104 methyltransferase activity"/>
    <property type="evidence" value="ECO:0007669"/>
    <property type="project" value="TreeGrafter"/>
</dbReference>
<dbReference type="EMBL" id="DUIH01000011">
    <property type="protein sequence ID" value="HIH69540.1"/>
    <property type="molecule type" value="Genomic_DNA"/>
</dbReference>
<dbReference type="GO" id="GO:0008033">
    <property type="term" value="P:tRNA processing"/>
    <property type="evidence" value="ECO:0007669"/>
    <property type="project" value="UniProtKB-KW"/>
</dbReference>
<dbReference type="PANTHER" id="PTHR10335">
    <property type="entry name" value="RRNA 2-O-METHYLTRANSFERASE FIBRILLARIN"/>
    <property type="match status" value="1"/>
</dbReference>
<protein>
    <recommendedName>
        <fullName evidence="2">rRNA 2'-O-methyltransferase fibrillarin</fullName>
    </recommendedName>
</protein>
<dbReference type="PANTHER" id="PTHR10335:SF17">
    <property type="entry name" value="FIBRILLARIN"/>
    <property type="match status" value="1"/>
</dbReference>
<evidence type="ECO:0000256" key="7">
    <source>
        <dbReference type="ARBA" id="ARBA00022884"/>
    </source>
</evidence>
<evidence type="ECO:0000313" key="8">
    <source>
        <dbReference type="EMBL" id="HIH69540.1"/>
    </source>
</evidence>
<evidence type="ECO:0000256" key="2">
    <source>
        <dbReference type="ARBA" id="ARBA00015190"/>
    </source>
</evidence>
<dbReference type="SMART" id="SM01206">
    <property type="entry name" value="Fibrillarin"/>
    <property type="match status" value="1"/>
</dbReference>
<dbReference type="GO" id="GO:0003723">
    <property type="term" value="F:RNA binding"/>
    <property type="evidence" value="ECO:0007669"/>
    <property type="project" value="UniProtKB-KW"/>
</dbReference>
<keyword evidence="3" id="KW-0698">rRNA processing</keyword>
<dbReference type="Proteomes" id="UP000600363">
    <property type="component" value="Unassembled WGS sequence"/>
</dbReference>
<comment type="caution">
    <text evidence="8">The sequence shown here is derived from an EMBL/GenBank/DDBJ whole genome shotgun (WGS) entry which is preliminary data.</text>
</comment>
<dbReference type="GO" id="GO:0000494">
    <property type="term" value="P:box C/D sno(s)RNA 3'-end processing"/>
    <property type="evidence" value="ECO:0007669"/>
    <property type="project" value="TreeGrafter"/>
</dbReference>
<evidence type="ECO:0000256" key="6">
    <source>
        <dbReference type="ARBA" id="ARBA00022694"/>
    </source>
</evidence>
<reference evidence="8" key="1">
    <citation type="journal article" date="2020" name="bioRxiv">
        <title>A rank-normalized archaeal taxonomy based on genome phylogeny resolves widespread incomplete and uneven classifications.</title>
        <authorList>
            <person name="Rinke C."/>
            <person name="Chuvochina M."/>
            <person name="Mussig A.J."/>
            <person name="Chaumeil P.-A."/>
            <person name="Waite D.W."/>
            <person name="Whitman W.B."/>
            <person name="Parks D.H."/>
            <person name="Hugenholtz P."/>
        </authorList>
    </citation>
    <scope>NUCLEOTIDE SEQUENCE</scope>
    <source>
        <strain evidence="8">UBA12518</strain>
    </source>
</reference>
<dbReference type="InterPro" id="IPR029063">
    <property type="entry name" value="SAM-dependent_MTases_sf"/>
</dbReference>
<name>A0A832RVG6_9EURY</name>
<dbReference type="RefSeq" id="WP_052353319.1">
    <property type="nucleotide sequence ID" value="NZ_DUIH01000011.1"/>
</dbReference>
<keyword evidence="5 8" id="KW-0808">Transferase</keyword>
<dbReference type="NCBIfam" id="NF003276">
    <property type="entry name" value="PRK04266.1-2"/>
    <property type="match status" value="1"/>
</dbReference>
<proteinExistence type="inferred from homology"/>
<dbReference type="InterPro" id="IPR000692">
    <property type="entry name" value="Fibrillarin"/>
</dbReference>
<evidence type="ECO:0000256" key="1">
    <source>
        <dbReference type="ARBA" id="ARBA00010632"/>
    </source>
</evidence>
<dbReference type="GO" id="GO:0008649">
    <property type="term" value="F:rRNA methyltransferase activity"/>
    <property type="evidence" value="ECO:0007669"/>
    <property type="project" value="TreeGrafter"/>
</dbReference>
<keyword evidence="6" id="KW-0819">tRNA processing</keyword>
<dbReference type="Gene3D" id="3.40.50.150">
    <property type="entry name" value="Vaccinia Virus protein VP39"/>
    <property type="match status" value="1"/>
</dbReference>
<accession>A0A832RVG6</accession>
<evidence type="ECO:0000256" key="5">
    <source>
        <dbReference type="ARBA" id="ARBA00022679"/>
    </source>
</evidence>
<gene>
    <name evidence="8" type="ORF">HA299_02795</name>
</gene>
<dbReference type="PRINTS" id="PR00052">
    <property type="entry name" value="FIBRILLARIN"/>
</dbReference>
<dbReference type="AlphaFoldDB" id="A0A832RVG6"/>
<keyword evidence="4 8" id="KW-0489">Methyltransferase</keyword>
<dbReference type="SUPFAM" id="SSF53335">
    <property type="entry name" value="S-adenosyl-L-methionine-dependent methyltransferases"/>
    <property type="match status" value="1"/>
</dbReference>
<sequence>MRQTKLQVLLKRRPVEVPADARVLYLGAGSGANIGVMRSLLPHSVIYAVEVAPLPMSRLLKAFANDEMVIPIYADARHPERYACIVDKVDMLYQDVAQPNQAEIAVKNAQYFLDEGMLLMMCKLKSISSTLPKKRIIEEEGSILQRAFEVLDVVSLSPAFKEHVCFVARRVRT</sequence>
<dbReference type="Pfam" id="PF01269">
    <property type="entry name" value="Fibrillarin"/>
    <property type="match status" value="1"/>
</dbReference>
<evidence type="ECO:0000313" key="9">
    <source>
        <dbReference type="Proteomes" id="UP000600363"/>
    </source>
</evidence>
<evidence type="ECO:0000256" key="4">
    <source>
        <dbReference type="ARBA" id="ARBA00022603"/>
    </source>
</evidence>